<evidence type="ECO:0000256" key="7">
    <source>
        <dbReference type="ARBA" id="ARBA00023002"/>
    </source>
</evidence>
<comment type="cofactor">
    <cofactor evidence="1">
        <name>FAD</name>
        <dbReference type="ChEBI" id="CHEBI:57692"/>
    </cofactor>
</comment>
<dbReference type="SUPFAM" id="SSF55424">
    <property type="entry name" value="FAD/NAD-linked reductases, dimerisation (C-terminal) domain"/>
    <property type="match status" value="1"/>
</dbReference>
<dbReference type="InterPro" id="IPR016156">
    <property type="entry name" value="FAD/NAD-linked_Rdtase_dimer_sf"/>
</dbReference>
<protein>
    <submittedName>
        <fullName evidence="13">Dihydrolipoamide dehydrogenase</fullName>
        <ecNumber evidence="13">1.8.1.4</ecNumber>
    </submittedName>
</protein>
<evidence type="ECO:0000256" key="8">
    <source>
        <dbReference type="ARBA" id="ARBA00023027"/>
    </source>
</evidence>
<dbReference type="PANTHER" id="PTHR22912:SF217">
    <property type="entry name" value="DIHYDROLIPOYL DEHYDROGENASE"/>
    <property type="match status" value="1"/>
</dbReference>
<dbReference type="FunFam" id="3.30.390.30:FF:000001">
    <property type="entry name" value="Dihydrolipoyl dehydrogenase"/>
    <property type="match status" value="1"/>
</dbReference>
<dbReference type="GO" id="GO:0050660">
    <property type="term" value="F:flavin adenine dinucleotide binding"/>
    <property type="evidence" value="ECO:0007669"/>
    <property type="project" value="InterPro"/>
</dbReference>
<evidence type="ECO:0000259" key="12">
    <source>
        <dbReference type="Pfam" id="PF07992"/>
    </source>
</evidence>
<reference evidence="13" key="1">
    <citation type="journal article" date="2015" name="Proc. Natl. Acad. Sci. U.S.A.">
        <title>Networks of energetic and metabolic interactions define dynamics in microbial communities.</title>
        <authorList>
            <person name="Embree M."/>
            <person name="Liu J.K."/>
            <person name="Al-Bassam M.M."/>
            <person name="Zengler K."/>
        </authorList>
    </citation>
    <scope>NUCLEOTIDE SEQUENCE</scope>
</reference>
<dbReference type="PANTHER" id="PTHR22912">
    <property type="entry name" value="DISULFIDE OXIDOREDUCTASE"/>
    <property type="match status" value="1"/>
</dbReference>
<dbReference type="InterPro" id="IPR050151">
    <property type="entry name" value="Class-I_Pyr_Nuc-Dis_Oxidored"/>
</dbReference>
<evidence type="ECO:0000259" key="11">
    <source>
        <dbReference type="Pfam" id="PF02852"/>
    </source>
</evidence>
<dbReference type="SUPFAM" id="SSF51905">
    <property type="entry name" value="FAD/NAD(P)-binding domain"/>
    <property type="match status" value="1"/>
</dbReference>
<evidence type="ECO:0000256" key="3">
    <source>
        <dbReference type="ARBA" id="ARBA00007532"/>
    </source>
</evidence>
<dbReference type="AlphaFoldDB" id="A0A0W8E1A1"/>
<keyword evidence="10" id="KW-0676">Redox-active center</keyword>
<keyword evidence="9" id="KW-1015">Disulfide bond</keyword>
<dbReference type="InterPro" id="IPR012999">
    <property type="entry name" value="Pyr_OxRdtase_I_AS"/>
</dbReference>
<dbReference type="InterPro" id="IPR036188">
    <property type="entry name" value="FAD/NAD-bd_sf"/>
</dbReference>
<dbReference type="GO" id="GO:0005737">
    <property type="term" value="C:cytoplasm"/>
    <property type="evidence" value="ECO:0007669"/>
    <property type="project" value="UniProtKB-SubCell"/>
</dbReference>
<dbReference type="PIRSF" id="PIRSF000350">
    <property type="entry name" value="Mercury_reductase_MerA"/>
    <property type="match status" value="1"/>
</dbReference>
<evidence type="ECO:0000256" key="2">
    <source>
        <dbReference type="ARBA" id="ARBA00004496"/>
    </source>
</evidence>
<evidence type="ECO:0000256" key="6">
    <source>
        <dbReference type="ARBA" id="ARBA00022827"/>
    </source>
</evidence>
<comment type="subcellular location">
    <subcellularLocation>
        <location evidence="2">Cytoplasm</location>
    </subcellularLocation>
</comment>
<keyword evidence="5" id="KW-0285">Flavoprotein</keyword>
<evidence type="ECO:0000256" key="9">
    <source>
        <dbReference type="ARBA" id="ARBA00023157"/>
    </source>
</evidence>
<evidence type="ECO:0000256" key="10">
    <source>
        <dbReference type="ARBA" id="ARBA00023284"/>
    </source>
</evidence>
<dbReference type="NCBIfam" id="TIGR01350">
    <property type="entry name" value="lipoamide_DH"/>
    <property type="match status" value="1"/>
</dbReference>
<name>A0A0W8E1A1_9ZZZZ</name>
<proteinExistence type="inferred from homology"/>
<dbReference type="Gene3D" id="3.50.50.60">
    <property type="entry name" value="FAD/NAD(P)-binding domain"/>
    <property type="match status" value="2"/>
</dbReference>
<keyword evidence="4" id="KW-0963">Cytoplasm</keyword>
<evidence type="ECO:0000256" key="4">
    <source>
        <dbReference type="ARBA" id="ARBA00022490"/>
    </source>
</evidence>
<dbReference type="PRINTS" id="PR00411">
    <property type="entry name" value="PNDRDTASEI"/>
</dbReference>
<dbReference type="EMBL" id="LNQE01001920">
    <property type="protein sequence ID" value="KUG02404.1"/>
    <property type="molecule type" value="Genomic_DNA"/>
</dbReference>
<dbReference type="InterPro" id="IPR004099">
    <property type="entry name" value="Pyr_nucl-diS_OxRdtase_dimer"/>
</dbReference>
<feature type="domain" description="FAD/NAD(P)-binding" evidence="12">
    <location>
        <begin position="2"/>
        <end position="318"/>
    </location>
</feature>
<gene>
    <name evidence="13" type="ORF">ASZ90_020226</name>
</gene>
<dbReference type="Gene3D" id="3.30.390.30">
    <property type="match status" value="1"/>
</dbReference>
<keyword evidence="6" id="KW-0274">FAD</keyword>
<dbReference type="PROSITE" id="PS00076">
    <property type="entry name" value="PYRIDINE_REDOX_1"/>
    <property type="match status" value="1"/>
</dbReference>
<accession>A0A0W8E1A1</accession>
<keyword evidence="8" id="KW-0520">NAD</keyword>
<dbReference type="InterPro" id="IPR006258">
    <property type="entry name" value="Lipoamide_DH"/>
</dbReference>
<feature type="domain" description="Pyridine nucleotide-disulphide oxidoreductase dimerisation" evidence="11">
    <location>
        <begin position="337"/>
        <end position="444"/>
    </location>
</feature>
<evidence type="ECO:0000256" key="1">
    <source>
        <dbReference type="ARBA" id="ARBA00001974"/>
    </source>
</evidence>
<dbReference type="Pfam" id="PF07992">
    <property type="entry name" value="Pyr_redox_2"/>
    <property type="match status" value="1"/>
</dbReference>
<dbReference type="Pfam" id="PF02852">
    <property type="entry name" value="Pyr_redox_dim"/>
    <property type="match status" value="1"/>
</dbReference>
<dbReference type="EC" id="1.8.1.4" evidence="13"/>
<keyword evidence="7 13" id="KW-0560">Oxidoreductase</keyword>
<dbReference type="PRINTS" id="PR00368">
    <property type="entry name" value="FADPNR"/>
</dbReference>
<comment type="similarity">
    <text evidence="3">Belongs to the class-I pyridine nucleotide-disulfide oxidoreductase family.</text>
</comment>
<dbReference type="GO" id="GO:0004148">
    <property type="term" value="F:dihydrolipoyl dehydrogenase (NADH) activity"/>
    <property type="evidence" value="ECO:0007669"/>
    <property type="project" value="UniProtKB-EC"/>
</dbReference>
<dbReference type="InterPro" id="IPR001100">
    <property type="entry name" value="Pyr_nuc-diS_OxRdtase"/>
</dbReference>
<comment type="caution">
    <text evidence="13">The sequence shown here is derived from an EMBL/GenBank/DDBJ whole genome shotgun (WGS) entry which is preliminary data.</text>
</comment>
<sequence length="460" mass="49174">MKDLIIIGGGPGGYVAAIRARQLGMSVVLIEKDRVGGVCLNRGCIPTKAYYRNALAMRDISNSSEFNIQVANVSFDMAGAKERKNKIVNNLFGGIEKLLQANGVERVTGKAELLDKNTVLVNGESIQGRNLLLASGSIPASLPIPGIDLPGVLNSDQMLELEQVPERLAVIGGGVIGLEFACIFNSFGSQVSILEFMPYLLNTMDNELGKRMLVFLKKQHIAVHTSASAEKIEKDADALKITVQGKKGIIEVPADIILQAGGRRPYTEGLGLEKLGIDIDASGFIKVNSSFSTNVEGIYAIGDVIGGFMLAHAASEEGIAAVENMAGHNTRVHYHAVPGCVFSIPEIASVGMSEEETRARGIEYRTGKFQFAANGKALTMGENDGIVKVLADQDDVIIGVHIIGPHASDLITEGTMMVKNRMKLTEIAGIIHPHPTLCETLMEAVLDVQGKAVHLNPPRS</sequence>
<evidence type="ECO:0000256" key="5">
    <source>
        <dbReference type="ARBA" id="ARBA00022630"/>
    </source>
</evidence>
<evidence type="ECO:0000313" key="13">
    <source>
        <dbReference type="EMBL" id="KUG02404.1"/>
    </source>
</evidence>
<dbReference type="InterPro" id="IPR023753">
    <property type="entry name" value="FAD/NAD-binding_dom"/>
</dbReference>
<dbReference type="GO" id="GO:0006103">
    <property type="term" value="P:2-oxoglutarate metabolic process"/>
    <property type="evidence" value="ECO:0007669"/>
    <property type="project" value="TreeGrafter"/>
</dbReference>
<organism evidence="13">
    <name type="scientific">hydrocarbon metagenome</name>
    <dbReference type="NCBI Taxonomy" id="938273"/>
    <lineage>
        <taxon>unclassified sequences</taxon>
        <taxon>metagenomes</taxon>
        <taxon>ecological metagenomes</taxon>
    </lineage>
</organism>